<comment type="caution">
    <text evidence="2">The sequence shown here is derived from an EMBL/GenBank/DDBJ whole genome shotgun (WGS) entry which is preliminary data.</text>
</comment>
<keyword evidence="1" id="KW-0812">Transmembrane</keyword>
<keyword evidence="2" id="KW-0167">Capsid protein</keyword>
<keyword evidence="2" id="KW-0946">Virion</keyword>
<name>A0A2T5HY27_9PROT</name>
<sequence>MFQTINNLYRKTTDAVIAFGRRVVRAVVSYCILAFYILAMALGFIAPAHADVPAGVTTAITAAATDVATVGGAVILVHIGIKVWRWIRSAF</sequence>
<dbReference type="Pfam" id="PF05356">
    <property type="entry name" value="Phage_Coat_B"/>
    <property type="match status" value="1"/>
</dbReference>
<dbReference type="InterPro" id="IPR008020">
    <property type="entry name" value="G8P"/>
</dbReference>
<dbReference type="EMBL" id="QAOI01000017">
    <property type="protein sequence ID" value="PTQ76480.1"/>
    <property type="molecule type" value="Genomic_DNA"/>
</dbReference>
<keyword evidence="1" id="KW-1133">Transmembrane helix</keyword>
<keyword evidence="1" id="KW-0472">Membrane</keyword>
<accession>A0A2T5HY27</accession>
<evidence type="ECO:0000313" key="2">
    <source>
        <dbReference type="EMBL" id="PTQ76480.1"/>
    </source>
</evidence>
<feature type="transmembrane region" description="Helical" evidence="1">
    <location>
        <begin position="27"/>
        <end position="46"/>
    </location>
</feature>
<dbReference type="RefSeq" id="WP_107803735.1">
    <property type="nucleotide sequence ID" value="NZ_QAOI01000017.1"/>
</dbReference>
<proteinExistence type="predicted"/>
<reference evidence="2 3" key="1">
    <citation type="submission" date="2018-04" db="EMBL/GenBank/DDBJ databases">
        <title>Active sludge and wastewater microbial communities from Klosterneuburg, Austria.</title>
        <authorList>
            <person name="Wagner M."/>
        </authorList>
    </citation>
    <scope>NUCLEOTIDE SEQUENCE [LARGE SCALE GENOMIC DNA]</scope>
    <source>
        <strain evidence="2 3">Nm49</strain>
    </source>
</reference>
<dbReference type="Proteomes" id="UP000244128">
    <property type="component" value="Unassembled WGS sequence"/>
</dbReference>
<dbReference type="SUPFAM" id="SSF57987">
    <property type="entry name" value="Inovirus (filamentous phage) major coat protein"/>
    <property type="match status" value="1"/>
</dbReference>
<evidence type="ECO:0000313" key="3">
    <source>
        <dbReference type="Proteomes" id="UP000244128"/>
    </source>
</evidence>
<organism evidence="2 3">
    <name type="scientific">Nitrosomonas oligotropha</name>
    <dbReference type="NCBI Taxonomy" id="42354"/>
    <lineage>
        <taxon>Bacteria</taxon>
        <taxon>Pseudomonadati</taxon>
        <taxon>Pseudomonadota</taxon>
        <taxon>Betaproteobacteria</taxon>
        <taxon>Nitrosomonadales</taxon>
        <taxon>Nitrosomonadaceae</taxon>
        <taxon>Nitrosomonas</taxon>
    </lineage>
</organism>
<evidence type="ECO:0000256" key="1">
    <source>
        <dbReference type="SAM" id="Phobius"/>
    </source>
</evidence>
<gene>
    <name evidence="2" type="ORF">C8R26_11773</name>
</gene>
<feature type="transmembrane region" description="Helical" evidence="1">
    <location>
        <begin position="58"/>
        <end position="81"/>
    </location>
</feature>
<dbReference type="AlphaFoldDB" id="A0A2T5HY27"/>
<protein>
    <submittedName>
        <fullName evidence="2">Virion coat protein B</fullName>
    </submittedName>
</protein>